<dbReference type="Pfam" id="PF24763">
    <property type="entry name" value="CGL160_C"/>
    <property type="match status" value="1"/>
</dbReference>
<evidence type="ECO:0000313" key="6">
    <source>
        <dbReference type="EMBL" id="KAF7850320.1"/>
    </source>
</evidence>
<reference evidence="6" key="1">
    <citation type="submission" date="2020-05" db="EMBL/GenBank/DDBJ databases">
        <title>WGS assembly of Corymbia citriodora subspecies variegata.</title>
        <authorList>
            <person name="Barry K."/>
            <person name="Hundley H."/>
            <person name="Shu S."/>
            <person name="Jenkins J."/>
            <person name="Grimwood J."/>
            <person name="Baten A."/>
        </authorList>
    </citation>
    <scope>NUCLEOTIDE SEQUENCE</scope>
    <source>
        <strain evidence="6">CV2-018</strain>
    </source>
</reference>
<evidence type="ECO:0000313" key="7">
    <source>
        <dbReference type="Proteomes" id="UP000806378"/>
    </source>
</evidence>
<organism evidence="6 7">
    <name type="scientific">Corymbia citriodora subsp. variegata</name>
    <dbReference type="NCBI Taxonomy" id="360336"/>
    <lineage>
        <taxon>Eukaryota</taxon>
        <taxon>Viridiplantae</taxon>
        <taxon>Streptophyta</taxon>
        <taxon>Embryophyta</taxon>
        <taxon>Tracheophyta</taxon>
        <taxon>Spermatophyta</taxon>
        <taxon>Magnoliopsida</taxon>
        <taxon>eudicotyledons</taxon>
        <taxon>Gunneridae</taxon>
        <taxon>Pentapetalae</taxon>
        <taxon>rosids</taxon>
        <taxon>malvids</taxon>
        <taxon>Myrtales</taxon>
        <taxon>Myrtaceae</taxon>
        <taxon>Myrtoideae</taxon>
        <taxon>Eucalypteae</taxon>
        <taxon>Corymbia</taxon>
    </lineage>
</organism>
<dbReference type="EMBL" id="MU089621">
    <property type="protein sequence ID" value="KAF7850320.1"/>
    <property type="molecule type" value="Genomic_DNA"/>
</dbReference>
<comment type="subcellular location">
    <subcellularLocation>
        <location evidence="1">Membrane</location>
        <topology evidence="1">Multi-pass membrane protein</topology>
    </subcellularLocation>
</comment>
<accession>A0A8T0CS07</accession>
<dbReference type="PANTHER" id="PTHR34118">
    <property type="entry name" value="NF-KAPPA-B INHIBITOR-LIKE PROTEIN-RELATED"/>
    <property type="match status" value="1"/>
</dbReference>
<dbReference type="InterPro" id="IPR056309">
    <property type="entry name" value="CGL160/ATPI_dom"/>
</dbReference>
<dbReference type="AlphaFoldDB" id="A0A8T0CS07"/>
<keyword evidence="3" id="KW-1133">Transmembrane helix</keyword>
<evidence type="ECO:0000256" key="3">
    <source>
        <dbReference type="ARBA" id="ARBA00022989"/>
    </source>
</evidence>
<evidence type="ECO:0000256" key="2">
    <source>
        <dbReference type="ARBA" id="ARBA00022692"/>
    </source>
</evidence>
<dbReference type="GO" id="GO:0016020">
    <property type="term" value="C:membrane"/>
    <property type="evidence" value="ECO:0007669"/>
    <property type="project" value="UniProtKB-SubCell"/>
</dbReference>
<dbReference type="OrthoDB" id="3700at2759"/>
<evidence type="ECO:0000256" key="4">
    <source>
        <dbReference type="ARBA" id="ARBA00023136"/>
    </source>
</evidence>
<name>A0A8T0CS07_CORYI</name>
<keyword evidence="4" id="KW-0472">Membrane</keyword>
<protein>
    <recommendedName>
        <fullName evidence="5">CGL160/ATPI domain-containing protein</fullName>
    </recommendedName>
</protein>
<evidence type="ECO:0000259" key="5">
    <source>
        <dbReference type="Pfam" id="PF24763"/>
    </source>
</evidence>
<keyword evidence="7" id="KW-1185">Reference proteome</keyword>
<dbReference type="PANTHER" id="PTHR34118:SF6">
    <property type="entry name" value="PROTEIN CONSERVED ONLY IN THE GREEN LINEAGE 160, CHLOROPLASTIC"/>
    <property type="match status" value="1"/>
</dbReference>
<evidence type="ECO:0000256" key="1">
    <source>
        <dbReference type="ARBA" id="ARBA00004141"/>
    </source>
</evidence>
<keyword evidence="2" id="KW-0812">Transmembrane</keyword>
<sequence>MFQALRHPQGDPKVLAAQSKEEYLKLKRKLQFLTLCIGGIGLVSAYVSYTPETAASFGIRLLGSLIYVHMLRKSVDSMADGAKGLTKGSIGQPRLLVPVALVMVFNRWNEILVPEFGYMHLESIPMLVGFFTCKIATFIQAIEVAIAPTR</sequence>
<proteinExistence type="predicted"/>
<feature type="domain" description="CGL160/ATPI" evidence="5">
    <location>
        <begin position="11"/>
        <end position="143"/>
    </location>
</feature>
<dbReference type="Proteomes" id="UP000806378">
    <property type="component" value="Unassembled WGS sequence"/>
</dbReference>
<dbReference type="Gramene" id="rna-gnl|WGS:JABURB|Cocit.L5617.1">
    <property type="protein sequence ID" value="cds-KAF7850320.1"/>
    <property type="gene ID" value="gene-BT93_L5617"/>
</dbReference>
<comment type="caution">
    <text evidence="6">The sequence shown here is derived from an EMBL/GenBank/DDBJ whole genome shotgun (WGS) entry which is preliminary data.</text>
</comment>
<gene>
    <name evidence="6" type="ORF">BT93_L5617</name>
</gene>